<organism evidence="4 5">
    <name type="scientific">Leucobacter soli</name>
    <dbReference type="NCBI Taxonomy" id="2812850"/>
    <lineage>
        <taxon>Bacteria</taxon>
        <taxon>Bacillati</taxon>
        <taxon>Actinomycetota</taxon>
        <taxon>Actinomycetes</taxon>
        <taxon>Micrococcales</taxon>
        <taxon>Microbacteriaceae</taxon>
        <taxon>Leucobacter</taxon>
    </lineage>
</organism>
<dbReference type="RefSeq" id="WP_218115104.1">
    <property type="nucleotide sequence ID" value="NZ_CAJVAP010000015.1"/>
</dbReference>
<dbReference type="PROSITE" id="PS51077">
    <property type="entry name" value="HTH_ICLR"/>
    <property type="match status" value="1"/>
</dbReference>
<dbReference type="AlphaFoldDB" id="A0A916JZ35"/>
<dbReference type="PROSITE" id="PS51078">
    <property type="entry name" value="ICLR_ED"/>
    <property type="match status" value="1"/>
</dbReference>
<dbReference type="GO" id="GO:0003677">
    <property type="term" value="F:DNA binding"/>
    <property type="evidence" value="ECO:0007669"/>
    <property type="project" value="UniProtKB-KW"/>
</dbReference>
<accession>A0A916JZ35</accession>
<dbReference type="InterPro" id="IPR005471">
    <property type="entry name" value="Tscrpt_reg_IclR_N"/>
</dbReference>
<dbReference type="EMBL" id="CAJVAP010000015">
    <property type="protein sequence ID" value="CAG7611901.1"/>
    <property type="molecule type" value="Genomic_DNA"/>
</dbReference>
<dbReference type="PANTHER" id="PTHR30136">
    <property type="entry name" value="HELIX-TURN-HELIX TRANSCRIPTIONAL REGULATOR, ICLR FAMILY"/>
    <property type="match status" value="1"/>
</dbReference>
<keyword evidence="1" id="KW-0238">DNA-binding</keyword>
<name>A0A916JZ35_9MICO</name>
<evidence type="ECO:0000313" key="5">
    <source>
        <dbReference type="Proteomes" id="UP000693892"/>
    </source>
</evidence>
<evidence type="ECO:0000313" key="4">
    <source>
        <dbReference type="EMBL" id="CAG7611901.1"/>
    </source>
</evidence>
<dbReference type="InterPro" id="IPR014757">
    <property type="entry name" value="Tscrpt_reg_IclR_C"/>
</dbReference>
<dbReference type="GO" id="GO:0003700">
    <property type="term" value="F:DNA-binding transcription factor activity"/>
    <property type="evidence" value="ECO:0007669"/>
    <property type="project" value="TreeGrafter"/>
</dbReference>
<gene>
    <name evidence="4" type="ORF">LEUCIP111803_01499</name>
</gene>
<dbReference type="GO" id="GO:0045892">
    <property type="term" value="P:negative regulation of DNA-templated transcription"/>
    <property type="evidence" value="ECO:0007669"/>
    <property type="project" value="TreeGrafter"/>
</dbReference>
<feature type="domain" description="IclR-ED" evidence="3">
    <location>
        <begin position="70"/>
        <end position="250"/>
    </location>
</feature>
<sequence length="258" mass="27792">MRANEQGRSVASRLLAVFEAFESHGPSLSLSQIAELTGLPVSTAHRIVGELHAWGGLSRDAQGRYQIGMRLWELGQNASRRQRDTARPFLQDLFSLTGETVHLAVREGNEALYVDRIYGSKRVPRASRIGGRLPLHATAVGKVLLAYEEPWFREAYLAGELRALTPATHVDPVALARELAEIAEHGYAITGEEARAGACSIAVPVGSGSGVNAVEAAIGLVTLASQMPTLARHVPVLTGVARRIEAAIQHRPPLPLRP</sequence>
<feature type="domain" description="HTH iclR-type" evidence="2">
    <location>
        <begin position="8"/>
        <end position="69"/>
    </location>
</feature>
<evidence type="ECO:0000259" key="3">
    <source>
        <dbReference type="PROSITE" id="PS51078"/>
    </source>
</evidence>
<evidence type="ECO:0008006" key="6">
    <source>
        <dbReference type="Google" id="ProtNLM"/>
    </source>
</evidence>
<dbReference type="SMART" id="SM00346">
    <property type="entry name" value="HTH_ICLR"/>
    <property type="match status" value="1"/>
</dbReference>
<dbReference type="PANTHER" id="PTHR30136:SF24">
    <property type="entry name" value="HTH-TYPE TRANSCRIPTIONAL REPRESSOR ALLR"/>
    <property type="match status" value="1"/>
</dbReference>
<dbReference type="InterPro" id="IPR050707">
    <property type="entry name" value="HTH_MetabolicPath_Reg"/>
</dbReference>
<evidence type="ECO:0000259" key="2">
    <source>
        <dbReference type="PROSITE" id="PS51077"/>
    </source>
</evidence>
<comment type="caution">
    <text evidence="4">The sequence shown here is derived from an EMBL/GenBank/DDBJ whole genome shotgun (WGS) entry which is preliminary data.</text>
</comment>
<dbReference type="Proteomes" id="UP000693892">
    <property type="component" value="Unassembled WGS sequence"/>
</dbReference>
<keyword evidence="5" id="KW-1185">Reference proteome</keyword>
<reference evidence="4" key="1">
    <citation type="submission" date="2021-06" db="EMBL/GenBank/DDBJ databases">
        <authorList>
            <person name="Criscuolo A."/>
        </authorList>
    </citation>
    <scope>NUCLEOTIDE SEQUENCE</scope>
    <source>
        <strain evidence="4">CIP111803</strain>
    </source>
</reference>
<protein>
    <recommendedName>
        <fullName evidence="6">IclR family transcriptional regulator</fullName>
    </recommendedName>
</protein>
<dbReference type="Pfam" id="PF01614">
    <property type="entry name" value="IclR_C"/>
    <property type="match status" value="1"/>
</dbReference>
<evidence type="ECO:0000256" key="1">
    <source>
        <dbReference type="ARBA" id="ARBA00023125"/>
    </source>
</evidence>
<dbReference type="Pfam" id="PF09339">
    <property type="entry name" value="HTH_IclR"/>
    <property type="match status" value="1"/>
</dbReference>
<proteinExistence type="predicted"/>